<dbReference type="RefSeq" id="WP_371756205.1">
    <property type="nucleotide sequence ID" value="NZ_JAYJLD010000085.1"/>
</dbReference>
<dbReference type="Pfam" id="PF02641">
    <property type="entry name" value="DUF190"/>
    <property type="match status" value="1"/>
</dbReference>
<proteinExistence type="predicted"/>
<dbReference type="InterPro" id="IPR003793">
    <property type="entry name" value="UPF0166"/>
</dbReference>
<keyword evidence="2" id="KW-1185">Reference proteome</keyword>
<reference evidence="1" key="1">
    <citation type="submission" date="2023-12" db="EMBL/GenBank/DDBJ databases">
        <title>Fervidustalea candida gen. nov., sp. nov., a novel member of the family Paenibacillaceae isolated from a geothermal area.</title>
        <authorList>
            <person name="Li W.-J."/>
            <person name="Jiao J.-Y."/>
            <person name="Chen Y."/>
        </authorList>
    </citation>
    <scope>NUCLEOTIDE SEQUENCE</scope>
    <source>
        <strain evidence="1">SYSU GA230002</strain>
    </source>
</reference>
<organism evidence="1 2">
    <name type="scientific">Ferviditalea candida</name>
    <dbReference type="NCBI Taxonomy" id="3108399"/>
    <lineage>
        <taxon>Bacteria</taxon>
        <taxon>Bacillati</taxon>
        <taxon>Bacillota</taxon>
        <taxon>Bacilli</taxon>
        <taxon>Bacillales</taxon>
        <taxon>Paenibacillaceae</taxon>
        <taxon>Ferviditalea</taxon>
    </lineage>
</organism>
<evidence type="ECO:0000313" key="1">
    <source>
        <dbReference type="EMBL" id="MEB3104079.1"/>
    </source>
</evidence>
<dbReference type="Proteomes" id="UP001310386">
    <property type="component" value="Unassembled WGS sequence"/>
</dbReference>
<name>A0ABU5ZNI7_9BACL</name>
<protein>
    <submittedName>
        <fullName evidence="1">DUF190 domain-containing protein</fullName>
    </submittedName>
</protein>
<comment type="caution">
    <text evidence="1">The sequence shown here is derived from an EMBL/GenBank/DDBJ whole genome shotgun (WGS) entry which is preliminary data.</text>
</comment>
<dbReference type="Gene3D" id="3.30.70.120">
    <property type="match status" value="1"/>
</dbReference>
<dbReference type="EMBL" id="JAYJLD010000085">
    <property type="protein sequence ID" value="MEB3104079.1"/>
    <property type="molecule type" value="Genomic_DNA"/>
</dbReference>
<accession>A0ABU5ZNI7</accession>
<gene>
    <name evidence="1" type="ORF">VF724_20930</name>
</gene>
<sequence>MLYKDITHDLLENHFGPITVTRDDKGIGEKNEIRFPIHESIQFNNLPMIIETVGSEEQVEQLIPKWSIVKRGIAGA</sequence>
<evidence type="ECO:0000313" key="2">
    <source>
        <dbReference type="Proteomes" id="UP001310386"/>
    </source>
</evidence>
<dbReference type="InterPro" id="IPR015867">
    <property type="entry name" value="N-reg_PII/ATP_PRibTrfase_C"/>
</dbReference>